<dbReference type="Proteomes" id="UP000595224">
    <property type="component" value="Chromosome"/>
</dbReference>
<dbReference type="InterPro" id="IPR013785">
    <property type="entry name" value="Aldolase_TIM"/>
</dbReference>
<dbReference type="Pfam" id="PF04055">
    <property type="entry name" value="Radical_SAM"/>
    <property type="match status" value="1"/>
</dbReference>
<dbReference type="InterPro" id="IPR058240">
    <property type="entry name" value="rSAM_sf"/>
</dbReference>
<evidence type="ECO:0000256" key="2">
    <source>
        <dbReference type="ARBA" id="ARBA00022485"/>
    </source>
</evidence>
<evidence type="ECO:0000256" key="1">
    <source>
        <dbReference type="ARBA" id="ARBA00001966"/>
    </source>
</evidence>
<dbReference type="InterPro" id="IPR026404">
    <property type="entry name" value="rSAM_w_lipo"/>
</dbReference>
<sequence>MFLKSFRQSVFRIWRNIQIKNHKLNYLFWECTLRCNLDCLHCGSDCLKNSQTPDTPLKDFVKVLDEIKAGGIKNLFICITGGEPLLRNDLEQAGQEIIKRGYNWGIVTNGMLLTNERFVSLVKAGMSSISFDMDGLEAEHNYLRRNKHSFEKVVNAIRTAVTFQKKFPSFIFDVITCVHPGNINSLNEVRDFLISENVKRWRIFSIFPEGRAKNNELFLSAEQYKQLIEFISSTRKFKTQQNKRIHVNYSCEGYLGKYELKVRDYFFFCQAGISIGSVMCNGDISACLSVRAKDFIQGNIYKDNFMDIWNKKFCNMRDHSWAKTGRCKKCRNWNNCLGNGIHLHENAHSEPAVCNYKILNTP</sequence>
<evidence type="ECO:0000256" key="5">
    <source>
        <dbReference type="ARBA" id="ARBA00023004"/>
    </source>
</evidence>
<gene>
    <name evidence="8" type="ORF">IWA51_06440</name>
</gene>
<dbReference type="InterPro" id="IPR006638">
    <property type="entry name" value="Elp3/MiaA/NifB-like_rSAM"/>
</dbReference>
<keyword evidence="5" id="KW-0408">Iron</keyword>
<dbReference type="PROSITE" id="PS51918">
    <property type="entry name" value="RADICAL_SAM"/>
    <property type="match status" value="1"/>
</dbReference>
<dbReference type="Pfam" id="PF13186">
    <property type="entry name" value="SPASM"/>
    <property type="match status" value="1"/>
</dbReference>
<dbReference type="AlphaFoldDB" id="A0A7T3RBB5"/>
<dbReference type="SMART" id="SM00729">
    <property type="entry name" value="Elp3"/>
    <property type="match status" value="1"/>
</dbReference>
<protein>
    <submittedName>
        <fullName evidence="8">TIGR04133 family radical SAM/SPASM protein</fullName>
    </submittedName>
</protein>
<dbReference type="GO" id="GO:0003824">
    <property type="term" value="F:catalytic activity"/>
    <property type="evidence" value="ECO:0007669"/>
    <property type="project" value="InterPro"/>
</dbReference>
<reference evidence="8 9" key="1">
    <citation type="submission" date="2020-11" db="EMBL/GenBank/DDBJ databases">
        <title>Treponema Peruensis nv. sp., first commensal Treponema isolated from human feces.</title>
        <authorList>
            <person name="Belkhou C."/>
            <person name="Raes J."/>
        </authorList>
    </citation>
    <scope>NUCLEOTIDE SEQUENCE [LARGE SCALE GENOMIC DNA]</scope>
    <source>
        <strain evidence="8 9">RCC2812</strain>
    </source>
</reference>
<keyword evidence="9" id="KW-1185">Reference proteome</keyword>
<dbReference type="InterPro" id="IPR023885">
    <property type="entry name" value="4Fe4S-binding_SPASM_dom"/>
</dbReference>
<dbReference type="PIRSF" id="PIRSF037420">
    <property type="entry name" value="PQQ_syn_pqqE"/>
    <property type="match status" value="1"/>
</dbReference>
<evidence type="ECO:0000313" key="8">
    <source>
        <dbReference type="EMBL" id="QPZ99923.1"/>
    </source>
</evidence>
<feature type="domain" description="Radical SAM core" evidence="7">
    <location>
        <begin position="21"/>
        <end position="252"/>
    </location>
</feature>
<dbReference type="KEGG" id="tper:IWA51_06440"/>
<evidence type="ECO:0000313" key="9">
    <source>
        <dbReference type="Proteomes" id="UP000595224"/>
    </source>
</evidence>
<dbReference type="SFLD" id="SFLDG01386">
    <property type="entry name" value="main_SPASM_domain-containing"/>
    <property type="match status" value="1"/>
</dbReference>
<keyword evidence="3" id="KW-0949">S-adenosyl-L-methionine</keyword>
<dbReference type="PANTHER" id="PTHR11228">
    <property type="entry name" value="RADICAL SAM DOMAIN PROTEIN"/>
    <property type="match status" value="1"/>
</dbReference>
<name>A0A7T3RBB5_9SPIR</name>
<comment type="cofactor">
    <cofactor evidence="1">
        <name>[4Fe-4S] cluster</name>
        <dbReference type="ChEBI" id="CHEBI:49883"/>
    </cofactor>
</comment>
<keyword evidence="2" id="KW-0004">4Fe-4S</keyword>
<evidence type="ECO:0000256" key="3">
    <source>
        <dbReference type="ARBA" id="ARBA00022691"/>
    </source>
</evidence>
<dbReference type="Gene3D" id="3.20.20.70">
    <property type="entry name" value="Aldolase class I"/>
    <property type="match status" value="1"/>
</dbReference>
<evidence type="ECO:0000259" key="7">
    <source>
        <dbReference type="PROSITE" id="PS51918"/>
    </source>
</evidence>
<dbReference type="InterPro" id="IPR050377">
    <property type="entry name" value="Radical_SAM_PqqE_MftC-like"/>
</dbReference>
<dbReference type="EMBL" id="CP064936">
    <property type="protein sequence ID" value="QPZ99923.1"/>
    <property type="molecule type" value="Genomic_DNA"/>
</dbReference>
<dbReference type="PANTHER" id="PTHR11228:SF7">
    <property type="entry name" value="PQQA PEPTIDE CYCLASE"/>
    <property type="match status" value="1"/>
</dbReference>
<keyword evidence="4" id="KW-0479">Metal-binding</keyword>
<accession>A0A7T3RBB5</accession>
<dbReference type="SFLD" id="SFLDG01067">
    <property type="entry name" value="SPASM/twitch_domain_containing"/>
    <property type="match status" value="1"/>
</dbReference>
<dbReference type="InterPro" id="IPR017200">
    <property type="entry name" value="PqqE-like"/>
</dbReference>
<dbReference type="GO" id="GO:0046872">
    <property type="term" value="F:metal ion binding"/>
    <property type="evidence" value="ECO:0007669"/>
    <property type="project" value="UniProtKB-KW"/>
</dbReference>
<proteinExistence type="predicted"/>
<dbReference type="GO" id="GO:0051539">
    <property type="term" value="F:4 iron, 4 sulfur cluster binding"/>
    <property type="evidence" value="ECO:0007669"/>
    <property type="project" value="UniProtKB-KW"/>
</dbReference>
<keyword evidence="6" id="KW-0411">Iron-sulfur</keyword>
<dbReference type="SFLD" id="SFLDS00029">
    <property type="entry name" value="Radical_SAM"/>
    <property type="match status" value="1"/>
</dbReference>
<dbReference type="InterPro" id="IPR007197">
    <property type="entry name" value="rSAM"/>
</dbReference>
<dbReference type="CDD" id="cd01335">
    <property type="entry name" value="Radical_SAM"/>
    <property type="match status" value="1"/>
</dbReference>
<dbReference type="SUPFAM" id="SSF102114">
    <property type="entry name" value="Radical SAM enzymes"/>
    <property type="match status" value="1"/>
</dbReference>
<evidence type="ECO:0000256" key="6">
    <source>
        <dbReference type="ARBA" id="ARBA00023014"/>
    </source>
</evidence>
<organism evidence="8 9">
    <name type="scientific">Treponema peruense</name>
    <dbReference type="NCBI Taxonomy" id="2787628"/>
    <lineage>
        <taxon>Bacteria</taxon>
        <taxon>Pseudomonadati</taxon>
        <taxon>Spirochaetota</taxon>
        <taxon>Spirochaetia</taxon>
        <taxon>Spirochaetales</taxon>
        <taxon>Treponemataceae</taxon>
        <taxon>Treponema</taxon>
    </lineage>
</organism>
<dbReference type="NCBIfam" id="TIGR04133">
    <property type="entry name" value="rSAM_w_lipo"/>
    <property type="match status" value="1"/>
</dbReference>
<evidence type="ECO:0000256" key="4">
    <source>
        <dbReference type="ARBA" id="ARBA00022723"/>
    </source>
</evidence>